<accession>A0A1N7KEP7</accession>
<feature type="region of interest" description="Disordered" evidence="1">
    <location>
        <begin position="1"/>
        <end position="23"/>
    </location>
</feature>
<dbReference type="OrthoDB" id="6120750at2"/>
<organism evidence="2 3">
    <name type="scientific">Neptunomonas antarctica</name>
    <dbReference type="NCBI Taxonomy" id="619304"/>
    <lineage>
        <taxon>Bacteria</taxon>
        <taxon>Pseudomonadati</taxon>
        <taxon>Pseudomonadota</taxon>
        <taxon>Gammaproteobacteria</taxon>
        <taxon>Oceanospirillales</taxon>
        <taxon>Oceanospirillaceae</taxon>
        <taxon>Neptunomonas</taxon>
    </lineage>
</organism>
<dbReference type="Proteomes" id="UP000185999">
    <property type="component" value="Unassembled WGS sequence"/>
</dbReference>
<reference evidence="3" key="1">
    <citation type="submission" date="2017-01" db="EMBL/GenBank/DDBJ databases">
        <authorList>
            <person name="Varghese N."/>
            <person name="Submissions S."/>
        </authorList>
    </citation>
    <scope>NUCLEOTIDE SEQUENCE [LARGE SCALE GENOMIC DNA]</scope>
    <source>
        <strain evidence="3">DSM 22306</strain>
    </source>
</reference>
<gene>
    <name evidence="2" type="ORF">SAMN05421760_102384</name>
</gene>
<evidence type="ECO:0000256" key="1">
    <source>
        <dbReference type="SAM" id="MobiDB-lite"/>
    </source>
</evidence>
<evidence type="ECO:0000313" key="2">
    <source>
        <dbReference type="EMBL" id="SIS60035.1"/>
    </source>
</evidence>
<evidence type="ECO:0000313" key="3">
    <source>
        <dbReference type="Proteomes" id="UP000185999"/>
    </source>
</evidence>
<dbReference type="AlphaFoldDB" id="A0A1N7KEP7"/>
<proteinExistence type="predicted"/>
<keyword evidence="3" id="KW-1185">Reference proteome</keyword>
<name>A0A1N7KEP7_9GAMM</name>
<dbReference type="EMBL" id="FTOE01000002">
    <property type="protein sequence ID" value="SIS60035.1"/>
    <property type="molecule type" value="Genomic_DNA"/>
</dbReference>
<sequence>MFEAHLPSADLSSQPAHHHDQTTSNDQLINRIVHSSTHNCPIWVWSTHGKRKDKKGALLNAVFLYIEYKNPQNNTCYLCKELTGKSLVDNQFLTMLAESALLANICTSKTRHWLKNFNETDSEII</sequence>
<dbReference type="STRING" id="619304.SAMN05421760_102384"/>
<protein>
    <submittedName>
        <fullName evidence="2">Uncharacterized protein</fullName>
    </submittedName>
</protein>
<dbReference type="RefSeq" id="WP_054343318.1">
    <property type="nucleotide sequence ID" value="NZ_FTOE01000002.1"/>
</dbReference>